<protein>
    <submittedName>
        <fullName evidence="1">Uncharacterized protein</fullName>
    </submittedName>
</protein>
<gene>
    <name evidence="1" type="ORF">O181_003773</name>
</gene>
<evidence type="ECO:0000313" key="1">
    <source>
        <dbReference type="EMBL" id="MBW0464058.1"/>
    </source>
</evidence>
<evidence type="ECO:0000313" key="2">
    <source>
        <dbReference type="Proteomes" id="UP000765509"/>
    </source>
</evidence>
<keyword evidence="2" id="KW-1185">Reference proteome</keyword>
<dbReference type="EMBL" id="AVOT02000690">
    <property type="protein sequence ID" value="MBW0464058.1"/>
    <property type="molecule type" value="Genomic_DNA"/>
</dbReference>
<sequence length="164" mass="17973">MVNLLVENGSGMPKTNTQLILSLRRTFVLFKQLEVEADELEGLIAQAACHTPPTLDQVAFDQLVTVAILAKNEDKPSPTFVGQVILNVLSKVEDFARNSSPFVYHMANSTQIISPLPTATPSSSMVRRPPENLVNKFGAACFHCGQTDLKPRGFQTRILSFPSC</sequence>
<dbReference type="Proteomes" id="UP000765509">
    <property type="component" value="Unassembled WGS sequence"/>
</dbReference>
<dbReference type="AlphaFoldDB" id="A0A9Q3BF21"/>
<organism evidence="1 2">
    <name type="scientific">Austropuccinia psidii MF-1</name>
    <dbReference type="NCBI Taxonomy" id="1389203"/>
    <lineage>
        <taxon>Eukaryota</taxon>
        <taxon>Fungi</taxon>
        <taxon>Dikarya</taxon>
        <taxon>Basidiomycota</taxon>
        <taxon>Pucciniomycotina</taxon>
        <taxon>Pucciniomycetes</taxon>
        <taxon>Pucciniales</taxon>
        <taxon>Sphaerophragmiaceae</taxon>
        <taxon>Austropuccinia</taxon>
    </lineage>
</organism>
<name>A0A9Q3BF21_9BASI</name>
<comment type="caution">
    <text evidence="1">The sequence shown here is derived from an EMBL/GenBank/DDBJ whole genome shotgun (WGS) entry which is preliminary data.</text>
</comment>
<accession>A0A9Q3BF21</accession>
<proteinExistence type="predicted"/>
<reference evidence="1" key="1">
    <citation type="submission" date="2021-03" db="EMBL/GenBank/DDBJ databases">
        <title>Draft genome sequence of rust myrtle Austropuccinia psidii MF-1, a brazilian biotype.</title>
        <authorList>
            <person name="Quecine M.C."/>
            <person name="Pachon D.M.R."/>
            <person name="Bonatelli M.L."/>
            <person name="Correr F.H."/>
            <person name="Franceschini L.M."/>
            <person name="Leite T.F."/>
            <person name="Margarido G.R.A."/>
            <person name="Almeida C.A."/>
            <person name="Ferrarezi J.A."/>
            <person name="Labate C.A."/>
        </authorList>
    </citation>
    <scope>NUCLEOTIDE SEQUENCE</scope>
    <source>
        <strain evidence="1">MF-1</strain>
    </source>
</reference>